<keyword evidence="4 7" id="KW-1133">Transmembrane helix</keyword>
<evidence type="ECO:0000256" key="7">
    <source>
        <dbReference type="SAM" id="Phobius"/>
    </source>
</evidence>
<dbReference type="SMART" id="SM01396">
    <property type="entry name" value="BC10"/>
    <property type="match status" value="1"/>
</dbReference>
<dbReference type="InterPro" id="IPR009598">
    <property type="entry name" value="BCALP"/>
</dbReference>
<feature type="transmembrane region" description="Helical" evidence="7">
    <location>
        <begin position="88"/>
        <end position="107"/>
    </location>
</feature>
<keyword evidence="5 7" id="KW-0472">Membrane</keyword>
<comment type="subcellular location">
    <subcellularLocation>
        <location evidence="1">Membrane</location>
    </subcellularLocation>
</comment>
<evidence type="ECO:0000313" key="9">
    <source>
        <dbReference type="Proteomes" id="UP001331761"/>
    </source>
</evidence>
<comment type="function">
    <text evidence="6">Acts as a tumor suppressor; induces growth arrest at G(1)/S checkpoint and apoptosis via RB1-dependent and p53/TP53- and NF-kappa-B-independent mechanisms. Modulates expression of genes involved in the regulation of proliferation, cell cycle and apoptosis.</text>
</comment>
<evidence type="ECO:0000256" key="6">
    <source>
        <dbReference type="ARBA" id="ARBA00045856"/>
    </source>
</evidence>
<evidence type="ECO:0000256" key="2">
    <source>
        <dbReference type="ARBA" id="ARBA00007216"/>
    </source>
</evidence>
<comment type="similarity">
    <text evidence="2">Belongs to the BLCAP family.</text>
</comment>
<protein>
    <recommendedName>
        <fullName evidence="10">Bladder cancer-associated protein</fullName>
    </recommendedName>
</protein>
<dbReference type="GO" id="GO:0016020">
    <property type="term" value="C:membrane"/>
    <property type="evidence" value="ECO:0007669"/>
    <property type="project" value="UniProtKB-SubCell"/>
</dbReference>
<evidence type="ECO:0000256" key="5">
    <source>
        <dbReference type="ARBA" id="ARBA00023136"/>
    </source>
</evidence>
<feature type="non-terminal residue" evidence="8">
    <location>
        <position position="1"/>
    </location>
</feature>
<dbReference type="PANTHER" id="PTHR13259:SF1">
    <property type="entry name" value="BLADDER CANCER-ASSOCIATED PROTEIN"/>
    <property type="match status" value="1"/>
</dbReference>
<keyword evidence="3 7" id="KW-0812">Transmembrane</keyword>
<dbReference type="EMBL" id="WIXE01000863">
    <property type="protein sequence ID" value="KAK5986229.1"/>
    <property type="molecule type" value="Genomic_DNA"/>
</dbReference>
<dbReference type="Proteomes" id="UP001331761">
    <property type="component" value="Unassembled WGS sequence"/>
</dbReference>
<name>A0AAN8G0N4_TRICO</name>
<dbReference type="PANTHER" id="PTHR13259">
    <property type="entry name" value="BLADDER CANCER 10 KD PROTEIN HOMOLOG"/>
    <property type="match status" value="1"/>
</dbReference>
<evidence type="ECO:0000313" key="8">
    <source>
        <dbReference type="EMBL" id="KAK5986229.1"/>
    </source>
</evidence>
<proteinExistence type="inferred from homology"/>
<evidence type="ECO:0000256" key="1">
    <source>
        <dbReference type="ARBA" id="ARBA00004370"/>
    </source>
</evidence>
<dbReference type="Pfam" id="PF06726">
    <property type="entry name" value="BC10"/>
    <property type="match status" value="1"/>
</dbReference>
<organism evidence="8 9">
    <name type="scientific">Trichostrongylus colubriformis</name>
    <name type="common">Black scour worm</name>
    <dbReference type="NCBI Taxonomy" id="6319"/>
    <lineage>
        <taxon>Eukaryota</taxon>
        <taxon>Metazoa</taxon>
        <taxon>Ecdysozoa</taxon>
        <taxon>Nematoda</taxon>
        <taxon>Chromadorea</taxon>
        <taxon>Rhabditida</taxon>
        <taxon>Rhabditina</taxon>
        <taxon>Rhabditomorpha</taxon>
        <taxon>Strongyloidea</taxon>
        <taxon>Trichostrongylidae</taxon>
        <taxon>Trichostrongylus</taxon>
    </lineage>
</organism>
<accession>A0AAN8G0N4</accession>
<reference evidence="8 9" key="1">
    <citation type="submission" date="2019-10" db="EMBL/GenBank/DDBJ databases">
        <title>Assembly and Annotation for the nematode Trichostrongylus colubriformis.</title>
        <authorList>
            <person name="Martin J."/>
        </authorList>
    </citation>
    <scope>NUCLEOTIDE SEQUENCE [LARGE SCALE GENOMIC DNA]</scope>
    <source>
        <strain evidence="8">G859</strain>
        <tissue evidence="8">Whole worm</tissue>
    </source>
</reference>
<comment type="caution">
    <text evidence="8">The sequence shown here is derived from an EMBL/GenBank/DDBJ whole genome shotgun (WGS) entry which is preliminary data.</text>
</comment>
<sequence>SQIAPPLNFGNVSCVVVDLLGKLWKVPFFSTELKNVFVDLLPSLLVLPSQLTVMCSSVKFYSGFRIFTMYCAQWLIPVLLIPKHWLHPLFLVEQALFMWFYIIAFFLERRPCHICSAIFFIALGLLCWTDPDTCIFWPTCDRKLNGEVCSYVYKNELAGRI</sequence>
<keyword evidence="9" id="KW-1185">Reference proteome</keyword>
<dbReference type="AlphaFoldDB" id="A0AAN8G0N4"/>
<evidence type="ECO:0000256" key="3">
    <source>
        <dbReference type="ARBA" id="ARBA00022692"/>
    </source>
</evidence>
<evidence type="ECO:0000256" key="4">
    <source>
        <dbReference type="ARBA" id="ARBA00022989"/>
    </source>
</evidence>
<gene>
    <name evidence="8" type="ORF">GCK32_001954</name>
</gene>
<evidence type="ECO:0008006" key="10">
    <source>
        <dbReference type="Google" id="ProtNLM"/>
    </source>
</evidence>